<organism evidence="2">
    <name type="scientific">Metamycoplasma salivarium</name>
    <name type="common">Mycoplasma salivarium</name>
    <dbReference type="NCBI Taxonomy" id="2124"/>
    <lineage>
        <taxon>Bacteria</taxon>
        <taxon>Bacillati</taxon>
        <taxon>Mycoplasmatota</taxon>
        <taxon>Mycoplasmoidales</taxon>
        <taxon>Metamycoplasmataceae</taxon>
        <taxon>Metamycoplasma</taxon>
    </lineage>
</organism>
<reference evidence="2" key="1">
    <citation type="submission" date="2019-01" db="EMBL/GenBank/DDBJ databases">
        <authorList>
            <consortium name="Pathogen Informatics"/>
        </authorList>
    </citation>
    <scope>NUCLEOTIDE SEQUENCE [LARGE SCALE GENOMIC DNA]</scope>
    <source>
        <strain evidence="2">NCTC10113</strain>
    </source>
</reference>
<dbReference type="AlphaFoldDB" id="A0A448ZZF2"/>
<comment type="similarity">
    <text evidence="1">Belongs to the bacterial solute-binding protein 8 family.</text>
</comment>
<sequence length="348" mass="40214">MKKNLFLISSLVLTTFPIVGLVSCKPLKQQKFTFTDMTNSIVSIKKPSKIAIPSRAAFDMMVAFELSDYIDGVYKNSLTNPWVSKIFPKAKDFYSYSYNPTIETFLKRNVDLVITPENSMRQNLNSKGLDAFTISQYHHPEYTKKDIFTFPNILKKVFSDNKSVITKIDNFIEQTNVIINEITSKLANVNANGKLFYWRSDKKSNQAVTENDFSFVSYSAKLLKTKFVGLDYKNEKISDEELIKQNPDTFIFGGQYQNENIEKFKTNAKFAGLKAIKENRLFNLPLGFVMFEQLGVEIPIYLAHLANILYPKVFNFDIRKMIKDCYKYYFNYSLTSNEIELMLLGKTN</sequence>
<dbReference type="RefSeq" id="WP_024543874.1">
    <property type="nucleotide sequence ID" value="NZ_LR214938.2"/>
</dbReference>
<dbReference type="PANTHER" id="PTHR30535">
    <property type="entry name" value="VITAMIN B12-BINDING PROTEIN"/>
    <property type="match status" value="1"/>
</dbReference>
<keyword evidence="2" id="KW-0614">Plasmid</keyword>
<evidence type="ECO:0000256" key="1">
    <source>
        <dbReference type="ARBA" id="ARBA00008814"/>
    </source>
</evidence>
<dbReference type="SUPFAM" id="SSF53807">
    <property type="entry name" value="Helical backbone' metal receptor"/>
    <property type="match status" value="1"/>
</dbReference>
<accession>A0A448ZZF2</accession>
<proteinExistence type="inferred from homology"/>
<dbReference type="EMBL" id="LR214939">
    <property type="protein sequence ID" value="VEU56617.1"/>
    <property type="molecule type" value="Genomic_DNA"/>
</dbReference>
<geneLocation type="plasmid" evidence="2">
    <name>2</name>
</geneLocation>
<evidence type="ECO:0000313" key="2">
    <source>
        <dbReference type="EMBL" id="VEU56617.1"/>
    </source>
</evidence>
<dbReference type="PROSITE" id="PS51257">
    <property type="entry name" value="PROKAR_LIPOPROTEIN"/>
    <property type="match status" value="1"/>
</dbReference>
<gene>
    <name evidence="2" type="ORF">NCTC10113_01532</name>
</gene>
<dbReference type="InterPro" id="IPR050902">
    <property type="entry name" value="ABC_Transporter_SBP"/>
</dbReference>
<dbReference type="Gene3D" id="3.40.50.1980">
    <property type="entry name" value="Nitrogenase molybdenum iron protein domain"/>
    <property type="match status" value="2"/>
</dbReference>
<dbReference type="PANTHER" id="PTHR30535:SF34">
    <property type="entry name" value="MOLYBDATE-BINDING PROTEIN MOLA"/>
    <property type="match status" value="1"/>
</dbReference>
<protein>
    <submittedName>
        <fullName evidence="2">Uncharacterized protein</fullName>
    </submittedName>
</protein>
<name>A0A448ZZF2_METSV</name>
<dbReference type="GO" id="GO:0071281">
    <property type="term" value="P:cellular response to iron ion"/>
    <property type="evidence" value="ECO:0007669"/>
    <property type="project" value="TreeGrafter"/>
</dbReference>